<dbReference type="PROSITE" id="PS51722">
    <property type="entry name" value="G_TR_2"/>
    <property type="match status" value="1"/>
</dbReference>
<dbReference type="SUPFAM" id="SSF50447">
    <property type="entry name" value="Translation proteins"/>
    <property type="match status" value="1"/>
</dbReference>
<evidence type="ECO:0000313" key="10">
    <source>
        <dbReference type="EMBL" id="MEY8037902.1"/>
    </source>
</evidence>
<keyword evidence="4" id="KW-0547">Nucleotide-binding</keyword>
<dbReference type="InterPro" id="IPR027417">
    <property type="entry name" value="P-loop_NTPase"/>
</dbReference>
<dbReference type="InterPro" id="IPR057335">
    <property type="entry name" value="Beta-barrel_SelB"/>
</dbReference>
<dbReference type="Gene3D" id="2.40.30.10">
    <property type="entry name" value="Translation factors"/>
    <property type="match status" value="1"/>
</dbReference>
<comment type="function">
    <text evidence="7">Translation factor necessary for the incorporation of selenocysteine into proteins. It probably replaces EF-Tu for the insertion of selenocysteine directed by the UGA codon. SelB binds GTP and GDP.</text>
</comment>
<reference evidence="10 11" key="1">
    <citation type="submission" date="2024-08" db="EMBL/GenBank/DDBJ databases">
        <title>Genome mining of Saccharopolyspora cebuensis PGLac3 from Nigerian medicinal plant.</title>
        <authorList>
            <person name="Ezeobiora C.E."/>
            <person name="Igbokwe N.H."/>
            <person name="Amin D.H."/>
            <person name="Mendie U.E."/>
        </authorList>
    </citation>
    <scope>NUCLEOTIDE SEQUENCE [LARGE SCALE GENOMIC DNA]</scope>
    <source>
        <strain evidence="10 11">PGLac3</strain>
    </source>
</reference>
<feature type="domain" description="Tr-type G" evidence="9">
    <location>
        <begin position="1"/>
        <end position="167"/>
    </location>
</feature>
<keyword evidence="6" id="KW-0342">GTP-binding</keyword>
<dbReference type="InterPro" id="IPR036388">
    <property type="entry name" value="WH-like_DNA-bd_sf"/>
</dbReference>
<organism evidence="10 11">
    <name type="scientific">Saccharopolyspora cebuensis</name>
    <dbReference type="NCBI Taxonomy" id="418759"/>
    <lineage>
        <taxon>Bacteria</taxon>
        <taxon>Bacillati</taxon>
        <taxon>Actinomycetota</taxon>
        <taxon>Actinomycetes</taxon>
        <taxon>Pseudonocardiales</taxon>
        <taxon>Pseudonocardiaceae</taxon>
        <taxon>Saccharopolyspora</taxon>
    </lineage>
</organism>
<dbReference type="Gene3D" id="3.40.50.300">
    <property type="entry name" value="P-loop containing nucleotide triphosphate hydrolases"/>
    <property type="match status" value="1"/>
</dbReference>
<keyword evidence="10" id="KW-0251">Elongation factor</keyword>
<gene>
    <name evidence="10" type="primary">selB</name>
    <name evidence="10" type="ORF">AB8O55_00680</name>
</gene>
<sequence length="578" mass="60857">MHVIATAGHIDHGKSTLIRALTGMEPDRWAEERRRGLTIDLGFAWTDLDAERVAFVDVPGHGRFVPNMLAGIGPVPAALLAVAADEGWQEQSTEHLDALDALGVRHGILAVTRCDLADPADALTQARERLDGTALADVPAVPVSATTGAGLDRLRAALADLVGGLPEPDPEADPRLWVDRAFTIRGAGTVVTGTLAAGRLRVGQRLRLHPAGRDVVVRGLQALGTEAAEVTGVARVAVNLRGADLDQVRRGDALLAPGRWLDVTEFDARVPDAAALPREPVLHVGAAAVPVRVRPLGADTARLTTSVPLPLRIGDRALLRDPGAHRIAGGLVVLDVRPPALTRRGAARSRAAELAGLTGRPDAAAELRRRGLVHVDELRGMGAAPPSAGPWLLDDRRRDELAARLPGLVREHQRAHPLDDGMPAEAARRALGLPDAALFEAVARAAGLAPRDGRIGSSDRLPEGVRAAVEAIRADLAEQPFQAPTADRLHALGLGERELAAAERTGALVRLAPGLVLLPDALDAAVQRLAELPEPFTLSQARQALGTSRRVAVPLLELLAARGRTKRTPDGGHCLVTG</sequence>
<dbReference type="EMBL" id="JBGEHV010000001">
    <property type="protein sequence ID" value="MEY8037902.1"/>
    <property type="molecule type" value="Genomic_DNA"/>
</dbReference>
<evidence type="ECO:0000256" key="6">
    <source>
        <dbReference type="ARBA" id="ARBA00023134"/>
    </source>
</evidence>
<dbReference type="NCBIfam" id="TIGR00475">
    <property type="entry name" value="selB"/>
    <property type="match status" value="1"/>
</dbReference>
<dbReference type="Gene3D" id="1.10.10.10">
    <property type="entry name" value="Winged helix-like DNA-binding domain superfamily/Winged helix DNA-binding domain"/>
    <property type="match status" value="1"/>
</dbReference>
<evidence type="ECO:0000256" key="7">
    <source>
        <dbReference type="ARBA" id="ARBA00025526"/>
    </source>
</evidence>
<keyword evidence="3" id="KW-0963">Cytoplasm</keyword>
<dbReference type="InterPro" id="IPR000795">
    <property type="entry name" value="T_Tr_GTP-bd_dom"/>
</dbReference>
<evidence type="ECO:0000259" key="9">
    <source>
        <dbReference type="PROSITE" id="PS51722"/>
    </source>
</evidence>
<dbReference type="InterPro" id="IPR004535">
    <property type="entry name" value="Transl_elong_SelB"/>
</dbReference>
<evidence type="ECO:0000256" key="5">
    <source>
        <dbReference type="ARBA" id="ARBA00022917"/>
    </source>
</evidence>
<keyword evidence="11" id="KW-1185">Reference proteome</keyword>
<protein>
    <recommendedName>
        <fullName evidence="2">Selenocysteine-specific elongation factor</fullName>
    </recommendedName>
    <alternativeName>
        <fullName evidence="8">SelB translation factor</fullName>
    </alternativeName>
</protein>
<dbReference type="InterPro" id="IPR015191">
    <property type="entry name" value="SelB_WHD4"/>
</dbReference>
<dbReference type="SUPFAM" id="SSF52540">
    <property type="entry name" value="P-loop containing nucleoside triphosphate hydrolases"/>
    <property type="match status" value="1"/>
</dbReference>
<accession>A0ABV4CCU1</accession>
<dbReference type="Pfam" id="PF03144">
    <property type="entry name" value="GTP_EFTU_D2"/>
    <property type="match status" value="1"/>
</dbReference>
<evidence type="ECO:0000256" key="1">
    <source>
        <dbReference type="ARBA" id="ARBA00004496"/>
    </source>
</evidence>
<dbReference type="Pfam" id="PF09107">
    <property type="entry name" value="WHD_3rd_SelB"/>
    <property type="match status" value="1"/>
</dbReference>
<evidence type="ECO:0000256" key="4">
    <source>
        <dbReference type="ARBA" id="ARBA00022741"/>
    </source>
</evidence>
<dbReference type="RefSeq" id="WP_345366086.1">
    <property type="nucleotide sequence ID" value="NZ_BAABII010000016.1"/>
</dbReference>
<comment type="subcellular location">
    <subcellularLocation>
        <location evidence="1">Cytoplasm</location>
    </subcellularLocation>
</comment>
<proteinExistence type="predicted"/>
<comment type="caution">
    <text evidence="10">The sequence shown here is derived from an EMBL/GenBank/DDBJ whole genome shotgun (WGS) entry which is preliminary data.</text>
</comment>
<dbReference type="InterPro" id="IPR004161">
    <property type="entry name" value="EFTu-like_2"/>
</dbReference>
<dbReference type="Proteomes" id="UP001564626">
    <property type="component" value="Unassembled WGS sequence"/>
</dbReference>
<evidence type="ECO:0000256" key="2">
    <source>
        <dbReference type="ARBA" id="ARBA00015953"/>
    </source>
</evidence>
<name>A0ABV4CCU1_9PSEU</name>
<dbReference type="InterPro" id="IPR050543">
    <property type="entry name" value="eIF2G"/>
</dbReference>
<dbReference type="CDD" id="cd04171">
    <property type="entry name" value="SelB"/>
    <property type="match status" value="1"/>
</dbReference>
<evidence type="ECO:0000256" key="8">
    <source>
        <dbReference type="ARBA" id="ARBA00031615"/>
    </source>
</evidence>
<dbReference type="PANTHER" id="PTHR42854">
    <property type="entry name" value="EUKARYOTIC TRANSLATION INITIATION FACTOR 2 SUBUNIT 3 FAMILY MEMBER"/>
    <property type="match status" value="1"/>
</dbReference>
<dbReference type="GO" id="GO:0003746">
    <property type="term" value="F:translation elongation factor activity"/>
    <property type="evidence" value="ECO:0007669"/>
    <property type="project" value="UniProtKB-KW"/>
</dbReference>
<dbReference type="Pfam" id="PF00009">
    <property type="entry name" value="GTP_EFTU"/>
    <property type="match status" value="1"/>
</dbReference>
<dbReference type="InterPro" id="IPR009000">
    <property type="entry name" value="Transl_B-barrel_sf"/>
</dbReference>
<dbReference type="PANTHER" id="PTHR42854:SF3">
    <property type="entry name" value="EUKARYOTIC TRANSLATION INITIATION FACTOR 2 SUBUNIT 3-RELATED"/>
    <property type="match status" value="1"/>
</dbReference>
<evidence type="ECO:0000256" key="3">
    <source>
        <dbReference type="ARBA" id="ARBA00022490"/>
    </source>
</evidence>
<dbReference type="Pfam" id="PF25461">
    <property type="entry name" value="Beta-barrel_SelB"/>
    <property type="match status" value="1"/>
</dbReference>
<keyword evidence="5" id="KW-0648">Protein biosynthesis</keyword>
<evidence type="ECO:0000313" key="11">
    <source>
        <dbReference type="Proteomes" id="UP001564626"/>
    </source>
</evidence>